<evidence type="ECO:0000313" key="3">
    <source>
        <dbReference type="EMBL" id="KAJ3645371.1"/>
    </source>
</evidence>
<accession>A0AA38HYV9</accession>
<sequence>MKLLCLVICICVLQATLVESGLIFDKLSAGVSKVTQDIKCGIHKTRNVFSHHDHEKDPCDMSGPTNNKVDDNTTPPIDTRHGKDDPTTLGPGGRRIISAGSNCPAGQRADSAGNCREEW</sequence>
<dbReference type="Proteomes" id="UP001168821">
    <property type="component" value="Unassembled WGS sequence"/>
</dbReference>
<keyword evidence="2" id="KW-0732">Signal</keyword>
<evidence type="ECO:0000313" key="4">
    <source>
        <dbReference type="Proteomes" id="UP001168821"/>
    </source>
</evidence>
<evidence type="ECO:0000256" key="1">
    <source>
        <dbReference type="SAM" id="MobiDB-lite"/>
    </source>
</evidence>
<dbReference type="EMBL" id="JALNTZ010000007">
    <property type="protein sequence ID" value="KAJ3645371.1"/>
    <property type="molecule type" value="Genomic_DNA"/>
</dbReference>
<evidence type="ECO:0000256" key="2">
    <source>
        <dbReference type="SAM" id="SignalP"/>
    </source>
</evidence>
<comment type="caution">
    <text evidence="3">The sequence shown here is derived from an EMBL/GenBank/DDBJ whole genome shotgun (WGS) entry which is preliminary data.</text>
</comment>
<proteinExistence type="predicted"/>
<feature type="signal peptide" evidence="2">
    <location>
        <begin position="1"/>
        <end position="20"/>
    </location>
</feature>
<feature type="chain" id="PRO_5041257311" evidence="2">
    <location>
        <begin position="21"/>
        <end position="119"/>
    </location>
</feature>
<name>A0AA38HYV9_9CUCU</name>
<reference evidence="3" key="1">
    <citation type="journal article" date="2023" name="G3 (Bethesda)">
        <title>Whole genome assemblies of Zophobas morio and Tenebrio molitor.</title>
        <authorList>
            <person name="Kaur S."/>
            <person name="Stinson S.A."/>
            <person name="diCenzo G.C."/>
        </authorList>
    </citation>
    <scope>NUCLEOTIDE SEQUENCE</scope>
    <source>
        <strain evidence="3">QUZm001</strain>
    </source>
</reference>
<protein>
    <submittedName>
        <fullName evidence="3">Uncharacterized protein</fullName>
    </submittedName>
</protein>
<feature type="region of interest" description="Disordered" evidence="1">
    <location>
        <begin position="51"/>
        <end position="119"/>
    </location>
</feature>
<gene>
    <name evidence="3" type="ORF">Zmor_023037</name>
</gene>
<keyword evidence="4" id="KW-1185">Reference proteome</keyword>
<organism evidence="3 4">
    <name type="scientific">Zophobas morio</name>
    <dbReference type="NCBI Taxonomy" id="2755281"/>
    <lineage>
        <taxon>Eukaryota</taxon>
        <taxon>Metazoa</taxon>
        <taxon>Ecdysozoa</taxon>
        <taxon>Arthropoda</taxon>
        <taxon>Hexapoda</taxon>
        <taxon>Insecta</taxon>
        <taxon>Pterygota</taxon>
        <taxon>Neoptera</taxon>
        <taxon>Endopterygota</taxon>
        <taxon>Coleoptera</taxon>
        <taxon>Polyphaga</taxon>
        <taxon>Cucujiformia</taxon>
        <taxon>Tenebrionidae</taxon>
        <taxon>Zophobas</taxon>
    </lineage>
</organism>
<dbReference type="AlphaFoldDB" id="A0AA38HYV9"/>
<feature type="compositionally biased region" description="Polar residues" evidence="1">
    <location>
        <begin position="63"/>
        <end position="76"/>
    </location>
</feature>